<protein>
    <submittedName>
        <fullName evidence="5">Thioesterase superfamily protein</fullName>
    </submittedName>
</protein>
<dbReference type="GO" id="GO:0006637">
    <property type="term" value="P:acyl-CoA metabolic process"/>
    <property type="evidence" value="ECO:0007669"/>
    <property type="project" value="TreeGrafter"/>
</dbReference>
<dbReference type="eggNOG" id="COG1607">
    <property type="taxonomic scope" value="Bacteria"/>
</dbReference>
<sequence length="176" mass="19956">MITKEEYLQAKESLQEGKITQDVFLLIEQKYEQDKQRKNKITSEEWSKDDALQKRVKNAETVVYKAVFPGDTNHHNTMFGGTVLSYMDEVAFLTATRFSRKPIVTVSSDKINFEHSIPSGTIVKVVGKVAEIGRTSMKVFIEVFIESMYREGSELAITGTFTLVAINENKRPVAII</sequence>
<dbReference type="Pfam" id="PF03061">
    <property type="entry name" value="4HBT"/>
    <property type="match status" value="1"/>
</dbReference>
<keyword evidence="6" id="KW-1185">Reference proteome</keyword>
<dbReference type="EMBL" id="CP002455">
    <property type="protein sequence ID" value="ADX68590.1"/>
    <property type="molecule type" value="Genomic_DNA"/>
</dbReference>
<dbReference type="HOGENOM" id="CLU_050164_2_1_10"/>
<dbReference type="OrthoDB" id="9791628at2"/>
<dbReference type="InterPro" id="IPR006683">
    <property type="entry name" value="Thioestr_dom"/>
</dbReference>
<dbReference type="GO" id="GO:0052816">
    <property type="term" value="F:long-chain fatty acyl-CoA hydrolase activity"/>
    <property type="evidence" value="ECO:0007669"/>
    <property type="project" value="TreeGrafter"/>
</dbReference>
<evidence type="ECO:0000313" key="6">
    <source>
        <dbReference type="Proteomes" id="UP000008641"/>
    </source>
</evidence>
<gene>
    <name evidence="5" type="ordered locus">Weevi_1905</name>
</gene>
<dbReference type="PROSITE" id="PS51770">
    <property type="entry name" value="HOTDOG_ACOT"/>
    <property type="match status" value="1"/>
</dbReference>
<comment type="similarity">
    <text evidence="1">Belongs to the acyl coenzyme A hydrolase family.</text>
</comment>
<dbReference type="GO" id="GO:0005829">
    <property type="term" value="C:cytosol"/>
    <property type="evidence" value="ECO:0007669"/>
    <property type="project" value="TreeGrafter"/>
</dbReference>
<dbReference type="PANTHER" id="PTHR11049">
    <property type="entry name" value="ACYL COENZYME A THIOESTER HYDROLASE"/>
    <property type="match status" value="1"/>
</dbReference>
<dbReference type="InterPro" id="IPR033120">
    <property type="entry name" value="HOTDOG_ACOT"/>
</dbReference>
<dbReference type="Proteomes" id="UP000008641">
    <property type="component" value="Chromosome"/>
</dbReference>
<dbReference type="AlphaFoldDB" id="F0P106"/>
<dbReference type="InterPro" id="IPR029069">
    <property type="entry name" value="HotDog_dom_sf"/>
</dbReference>
<evidence type="ECO:0000256" key="2">
    <source>
        <dbReference type="ARBA" id="ARBA00022801"/>
    </source>
</evidence>
<feature type="domain" description="HotDog ACOT-type" evidence="4">
    <location>
        <begin position="57"/>
        <end position="169"/>
    </location>
</feature>
<dbReference type="Gene3D" id="3.10.129.10">
    <property type="entry name" value="Hotdog Thioesterase"/>
    <property type="match status" value="1"/>
</dbReference>
<evidence type="ECO:0000256" key="3">
    <source>
        <dbReference type="PROSITE-ProRule" id="PRU01106"/>
    </source>
</evidence>
<keyword evidence="2 3" id="KW-0378">Hydrolase</keyword>
<reference evidence="5 6" key="1">
    <citation type="journal article" date="2011" name="Stand. Genomic Sci.">
        <title>Complete genome sequence of Weeksella virosa type strain (9751).</title>
        <authorList>
            <person name="Lang E."/>
            <person name="Teshima H."/>
            <person name="Lucas S."/>
            <person name="Lapidus A."/>
            <person name="Hammon N."/>
            <person name="Deshpande S."/>
            <person name="Nolan M."/>
            <person name="Cheng J.F."/>
            <person name="Pitluck S."/>
            <person name="Liolios K."/>
            <person name="Pagani I."/>
            <person name="Mikhailova N."/>
            <person name="Ivanova N."/>
            <person name="Mavromatis K."/>
            <person name="Pati A."/>
            <person name="Tapia R."/>
            <person name="Han C."/>
            <person name="Goodwin L."/>
            <person name="Chen A."/>
            <person name="Palaniappan K."/>
            <person name="Land M."/>
            <person name="Hauser L."/>
            <person name="Chang Y.J."/>
            <person name="Jeffries C.D."/>
            <person name="Brambilla E.M."/>
            <person name="Kopitz M."/>
            <person name="Rohde M."/>
            <person name="Goker M."/>
            <person name="Tindall B.J."/>
            <person name="Detter J.C."/>
            <person name="Woyke T."/>
            <person name="Bristow J."/>
            <person name="Eisen J.A."/>
            <person name="Markowitz V."/>
            <person name="Hugenholtz P."/>
            <person name="Klenk H.P."/>
            <person name="Kyrpides N.C."/>
        </authorList>
    </citation>
    <scope>NUCLEOTIDE SEQUENCE [LARGE SCALE GENOMIC DNA]</scope>
    <source>
        <strain evidence="6">ATCC 43766 / DSM 16922 / JCM 21250 / NBRC 16016 / NCTC 11634 / CL345/78</strain>
    </source>
</reference>
<dbReference type="SUPFAM" id="SSF54637">
    <property type="entry name" value="Thioesterase/thiol ester dehydrase-isomerase"/>
    <property type="match status" value="1"/>
</dbReference>
<dbReference type="GO" id="GO:0009062">
    <property type="term" value="P:fatty acid catabolic process"/>
    <property type="evidence" value="ECO:0007669"/>
    <property type="project" value="TreeGrafter"/>
</dbReference>
<evidence type="ECO:0000313" key="5">
    <source>
        <dbReference type="EMBL" id="ADX68590.1"/>
    </source>
</evidence>
<evidence type="ECO:0000259" key="4">
    <source>
        <dbReference type="PROSITE" id="PS51770"/>
    </source>
</evidence>
<evidence type="ECO:0000256" key="1">
    <source>
        <dbReference type="ARBA" id="ARBA00010458"/>
    </source>
</evidence>
<organism evidence="5 6">
    <name type="scientific">Weeksella virosa (strain ATCC 43766 / DSM 16922 / JCM 21250 / CCUG 30538 / CDC 9751 / IAM 14551 / NBRC 16016 / NCTC 11634 / CL345/78)</name>
    <dbReference type="NCBI Taxonomy" id="865938"/>
    <lineage>
        <taxon>Bacteria</taxon>
        <taxon>Pseudomonadati</taxon>
        <taxon>Bacteroidota</taxon>
        <taxon>Flavobacteriia</taxon>
        <taxon>Flavobacteriales</taxon>
        <taxon>Weeksellaceae</taxon>
        <taxon>Weeksella</taxon>
    </lineage>
</organism>
<dbReference type="CDD" id="cd03442">
    <property type="entry name" value="BFIT_BACH"/>
    <property type="match status" value="1"/>
</dbReference>
<reference evidence="6" key="2">
    <citation type="journal article" date="2011" name="Stand. Genomic Sci.">
        <title>Complete genome sequence of Weeksella virosa type strain (9751T).</title>
        <authorList>
            <person name="Lang E."/>
            <person name="Teshima H."/>
            <person name="Lucas S."/>
            <person name="Lapidus A."/>
            <person name="Hammon N."/>
            <person name="Deshpande S."/>
            <person name="Nolan M."/>
            <person name="Cheng J."/>
            <person name="Pitluck S."/>
            <person name="Liolios K."/>
            <person name="Pagani I."/>
            <person name="Mikhailova N."/>
            <person name="Ivanova N."/>
            <person name="Mavromatis K."/>
            <person name="Pati A."/>
            <person name="Tapia R."/>
            <person name="Han C."/>
            <person name="Goodwin L."/>
            <person name="Chen A."/>
            <person name="Palaniappan K."/>
            <person name="Land M."/>
            <person name="Hauser L."/>
            <person name="Chang Y."/>
            <person name="Jeffries C."/>
            <person name="Brambilla E."/>
            <person name="Kopitz M."/>
            <person name="Rohde M."/>
            <person name="Goker M."/>
            <person name="Tindall B."/>
            <person name="Detter J."/>
            <person name="Woyke T."/>
            <person name="Bristow J."/>
            <person name="Eisen J."/>
            <person name="Markowitz V."/>
            <person name="Hugenholtz P."/>
            <person name="Klenk H."/>
            <person name="Kyrpides N."/>
        </authorList>
    </citation>
    <scope>NUCLEOTIDE SEQUENCE [LARGE SCALE GENOMIC DNA]</scope>
    <source>
        <strain evidence="6">ATCC 43766 / DSM 16922 / JCM 21250 / NBRC 16016 / NCTC 11634 / CL345/78</strain>
    </source>
</reference>
<name>F0P106_WEEVC</name>
<dbReference type="InterPro" id="IPR040170">
    <property type="entry name" value="Cytosol_ACT"/>
</dbReference>
<proteinExistence type="inferred from homology"/>
<dbReference type="KEGG" id="wvi:Weevi_1905"/>
<accession>F0P106</accession>
<dbReference type="PANTHER" id="PTHR11049:SF24">
    <property type="entry name" value="CYTOSOLIC ACYL COENZYME A THIOESTER HYDROLASE"/>
    <property type="match status" value="1"/>
</dbReference>